<name>A0A7Z0MPC5_9GAMM</name>
<protein>
    <recommendedName>
        <fullName evidence="1">Penicillin-binding protein transpeptidase domain-containing protein</fullName>
    </recommendedName>
</protein>
<dbReference type="GO" id="GO:0008658">
    <property type="term" value="F:penicillin binding"/>
    <property type="evidence" value="ECO:0007669"/>
    <property type="project" value="InterPro"/>
</dbReference>
<dbReference type="GO" id="GO:0005886">
    <property type="term" value="C:plasma membrane"/>
    <property type="evidence" value="ECO:0007669"/>
    <property type="project" value="TreeGrafter"/>
</dbReference>
<comment type="caution">
    <text evidence="2">The sequence shown here is derived from an EMBL/GenBank/DDBJ whole genome shotgun (WGS) entry which is preliminary data.</text>
</comment>
<dbReference type="SUPFAM" id="SSF56601">
    <property type="entry name" value="beta-lactamase/transpeptidase-like"/>
    <property type="match status" value="1"/>
</dbReference>
<evidence type="ECO:0000259" key="1">
    <source>
        <dbReference type="Pfam" id="PF00905"/>
    </source>
</evidence>
<dbReference type="Gene3D" id="3.40.710.10">
    <property type="entry name" value="DD-peptidase/beta-lactamase superfamily"/>
    <property type="match status" value="1"/>
</dbReference>
<dbReference type="InterPro" id="IPR001460">
    <property type="entry name" value="PCN-bd_Tpept"/>
</dbReference>
<feature type="domain" description="Penicillin-binding protein transpeptidase" evidence="1">
    <location>
        <begin position="4"/>
        <end position="68"/>
    </location>
</feature>
<evidence type="ECO:0000313" key="2">
    <source>
        <dbReference type="EMBL" id="NYT46937.1"/>
    </source>
</evidence>
<proteinExistence type="predicted"/>
<gene>
    <name evidence="2" type="ORF">H0A75_04240</name>
</gene>
<dbReference type="GO" id="GO:0071555">
    <property type="term" value="P:cell wall organization"/>
    <property type="evidence" value="ECO:0007669"/>
    <property type="project" value="TreeGrafter"/>
</dbReference>
<dbReference type="GO" id="GO:0071972">
    <property type="term" value="F:peptidoglycan L,D-transpeptidase activity"/>
    <property type="evidence" value="ECO:0007669"/>
    <property type="project" value="TreeGrafter"/>
</dbReference>
<evidence type="ECO:0000313" key="3">
    <source>
        <dbReference type="Proteomes" id="UP000537890"/>
    </source>
</evidence>
<dbReference type="EMBL" id="JACCHS010000059">
    <property type="protein sequence ID" value="NYT46937.1"/>
    <property type="molecule type" value="Genomic_DNA"/>
</dbReference>
<reference evidence="2 3" key="1">
    <citation type="submission" date="2020-05" db="EMBL/GenBank/DDBJ databases">
        <title>Horizontal transmission and recombination maintain forever young bacterial symbiont genomes.</title>
        <authorList>
            <person name="Russell S.L."/>
            <person name="Pepper-Tunick E."/>
            <person name="Svedberg J."/>
            <person name="Byrne A."/>
            <person name="Ruelas Castillo J."/>
            <person name="Vollmers C."/>
            <person name="Beinart R.A."/>
            <person name="Corbett-Detig R."/>
        </authorList>
    </citation>
    <scope>NUCLEOTIDE SEQUENCE [LARGE SCALE GENOMIC DNA]</scope>
    <source>
        <strain evidence="2">4727-3</strain>
    </source>
</reference>
<sequence>MKPLFDRVLRGQYPPGSTLKPFIGLAGLEHKITTMHQTLFCPGYYQLPNKSHKYRDWKKWGHGKVNFRYCYYPVMWMSIL</sequence>
<dbReference type="InterPro" id="IPR012338">
    <property type="entry name" value="Beta-lactam/transpept-like"/>
</dbReference>
<dbReference type="Proteomes" id="UP000537890">
    <property type="component" value="Unassembled WGS sequence"/>
</dbReference>
<organism evidence="2 3">
    <name type="scientific">Candidatus Methanofishera endochildressiae</name>
    <dbReference type="NCBI Taxonomy" id="2738884"/>
    <lineage>
        <taxon>Bacteria</taxon>
        <taxon>Pseudomonadati</taxon>
        <taxon>Pseudomonadota</taxon>
        <taxon>Gammaproteobacteria</taxon>
        <taxon>Candidatus Methanofishera</taxon>
    </lineage>
</organism>
<dbReference type="InterPro" id="IPR050515">
    <property type="entry name" value="Beta-lactam/transpept"/>
</dbReference>
<dbReference type="Pfam" id="PF00905">
    <property type="entry name" value="Transpeptidase"/>
    <property type="match status" value="1"/>
</dbReference>
<dbReference type="AlphaFoldDB" id="A0A7Z0MPC5"/>
<accession>A0A7Z0MPC5</accession>
<dbReference type="PANTHER" id="PTHR30627">
    <property type="entry name" value="PEPTIDOGLYCAN D,D-TRANSPEPTIDASE"/>
    <property type="match status" value="1"/>
</dbReference>
<dbReference type="PANTHER" id="PTHR30627:SF2">
    <property type="entry name" value="PEPTIDOGLYCAN D,D-TRANSPEPTIDASE MRDA"/>
    <property type="match status" value="1"/>
</dbReference>